<comment type="caution">
    <text evidence="1">The sequence shown here is derived from an EMBL/GenBank/DDBJ whole genome shotgun (WGS) entry which is preliminary data.</text>
</comment>
<protein>
    <submittedName>
        <fullName evidence="1">Uncharacterized protein</fullName>
    </submittedName>
</protein>
<dbReference type="Proteomes" id="UP000824533">
    <property type="component" value="Linkage Group LG05"/>
</dbReference>
<keyword evidence="2" id="KW-1185">Reference proteome</keyword>
<dbReference type="EMBL" id="CM034391">
    <property type="protein sequence ID" value="KAJ0181110.1"/>
    <property type="molecule type" value="Genomic_DNA"/>
</dbReference>
<sequence>MIAVTSTWSGFSPVKRPTGEVRNNLITCTMAALKHTNRLRLISALRPKYYPQIIIKRNLNLQEYHSKDLLKKYQVTIQDFRIIDSNLEPVSDLKADEYVVKAQILAGGRGKGHFDHGFKGGVHLTKNPNEILSLAKNMIGHKLITKQTPKEGILVEKVMVAESVNIIRETYFSIVMERTYNGAAIVASPAGGMDIETVAEKTPHLLKTVPIDIYEGVTDKIASEVAEFLEFKGPLKSKCAEELKKLWQLFLKVDATQLEINPLVETDDGRVVAVDAKINFDDNAKFRQQDIFALDDVSETDPREREAASLNLVYIEMDGSIGCMVNGAGLAMATMDIINLNGGRPANFLDLGGGVGASQVTAALKILESDPKVKTIFVNVFAGIVNCATIANGIIEACKQNPPKHPIVIRLEGTNADQARKILEQSGMPMKIINDADEAAKTAVKLAQ</sequence>
<reference evidence="1 2" key="1">
    <citation type="journal article" date="2021" name="Front. Genet.">
        <title>Chromosome-Level Genome Assembly Reveals Significant Gene Expansion in the Toll and IMD Signaling Pathways of Dendrolimus kikuchii.</title>
        <authorList>
            <person name="Zhou J."/>
            <person name="Wu P."/>
            <person name="Xiong Z."/>
            <person name="Liu N."/>
            <person name="Zhao N."/>
            <person name="Ji M."/>
            <person name="Qiu Y."/>
            <person name="Yang B."/>
        </authorList>
    </citation>
    <scope>NUCLEOTIDE SEQUENCE [LARGE SCALE GENOMIC DNA]</scope>
    <source>
        <strain evidence="1">Ann1</strain>
    </source>
</reference>
<evidence type="ECO:0000313" key="2">
    <source>
        <dbReference type="Proteomes" id="UP000824533"/>
    </source>
</evidence>
<gene>
    <name evidence="1" type="ORF">K1T71_003195</name>
</gene>
<organism evidence="1 2">
    <name type="scientific">Dendrolimus kikuchii</name>
    <dbReference type="NCBI Taxonomy" id="765133"/>
    <lineage>
        <taxon>Eukaryota</taxon>
        <taxon>Metazoa</taxon>
        <taxon>Ecdysozoa</taxon>
        <taxon>Arthropoda</taxon>
        <taxon>Hexapoda</taxon>
        <taxon>Insecta</taxon>
        <taxon>Pterygota</taxon>
        <taxon>Neoptera</taxon>
        <taxon>Endopterygota</taxon>
        <taxon>Lepidoptera</taxon>
        <taxon>Glossata</taxon>
        <taxon>Ditrysia</taxon>
        <taxon>Bombycoidea</taxon>
        <taxon>Lasiocampidae</taxon>
        <taxon>Dendrolimus</taxon>
    </lineage>
</organism>
<proteinExistence type="predicted"/>
<evidence type="ECO:0000313" key="1">
    <source>
        <dbReference type="EMBL" id="KAJ0181110.1"/>
    </source>
</evidence>
<name>A0ACC1DB84_9NEOP</name>
<accession>A0ACC1DB84</accession>